<dbReference type="Gene3D" id="3.40.50.720">
    <property type="entry name" value="NAD(P)-binding Rossmann-like Domain"/>
    <property type="match status" value="1"/>
</dbReference>
<dbReference type="Pfam" id="PF08240">
    <property type="entry name" value="ADH_N"/>
    <property type="match status" value="1"/>
</dbReference>
<evidence type="ECO:0000256" key="1">
    <source>
        <dbReference type="ARBA" id="ARBA00022857"/>
    </source>
</evidence>
<protein>
    <submittedName>
        <fullName evidence="4">Zinc-binding dehydrogenase</fullName>
    </submittedName>
</protein>
<feature type="domain" description="Enoyl reductase (ER)" evidence="3">
    <location>
        <begin position="8"/>
        <end position="310"/>
    </location>
</feature>
<keyword evidence="1" id="KW-0521">NADP</keyword>
<evidence type="ECO:0000259" key="3">
    <source>
        <dbReference type="SMART" id="SM00829"/>
    </source>
</evidence>
<keyword evidence="2" id="KW-0560">Oxidoreductase</keyword>
<evidence type="ECO:0000313" key="4">
    <source>
        <dbReference type="EMBL" id="NEC55763.1"/>
    </source>
</evidence>
<sequence>MEPRPGQALVRTEAFGVSIAAWPLPQGRRCDRSPFRFEPGYDVVGVVEAVMETGGEREAAPVRPGQRVAALTGVGGWPDRVVLATADLVPVPDGISAEEAEAVLANGVIARRMLAVAALAPGDVVVVLGADGGVASLLVQMARRAGAEVIGEAPKRHLPFVRELGAVPVDRDGDLAATVHAIAPRGAGAVFGHLAGPAIGQSWSLLRKGGIVVSSGHDGRGEARSPMPTLFARITAGRLLPDGRHGAMFAGRRRDPRQFHAELRDDLDAVFEQVRRGEFTAHIARAFPLSQSADALRYARSGVAAGQIVLVPDEA</sequence>
<dbReference type="SMART" id="SM00829">
    <property type="entry name" value="PKS_ER"/>
    <property type="match status" value="1"/>
</dbReference>
<dbReference type="Gene3D" id="3.90.180.10">
    <property type="entry name" value="Medium-chain alcohol dehydrogenases, catalytic domain"/>
    <property type="match status" value="1"/>
</dbReference>
<dbReference type="InterPro" id="IPR011032">
    <property type="entry name" value="GroES-like_sf"/>
</dbReference>
<dbReference type="EMBL" id="JAAGNC010000061">
    <property type="protein sequence ID" value="NEC55763.1"/>
    <property type="molecule type" value="Genomic_DNA"/>
</dbReference>
<dbReference type="RefSeq" id="WP_095213410.1">
    <property type="nucleotide sequence ID" value="NZ_JAAGNC010000061.1"/>
</dbReference>
<dbReference type="SUPFAM" id="SSF51735">
    <property type="entry name" value="NAD(P)-binding Rossmann-fold domains"/>
    <property type="match status" value="1"/>
</dbReference>
<dbReference type="Pfam" id="PF13602">
    <property type="entry name" value="ADH_zinc_N_2"/>
    <property type="match status" value="1"/>
</dbReference>
<dbReference type="InterPro" id="IPR020843">
    <property type="entry name" value="ER"/>
</dbReference>
<organism evidence="4 5">
    <name type="scientific">Amycolatopsis rubida</name>
    <dbReference type="NCBI Taxonomy" id="112413"/>
    <lineage>
        <taxon>Bacteria</taxon>
        <taxon>Bacillati</taxon>
        <taxon>Actinomycetota</taxon>
        <taxon>Actinomycetes</taxon>
        <taxon>Pseudonocardiales</taxon>
        <taxon>Pseudonocardiaceae</taxon>
        <taxon>Amycolatopsis</taxon>
    </lineage>
</organism>
<dbReference type="Proteomes" id="UP000470404">
    <property type="component" value="Unassembled WGS sequence"/>
</dbReference>
<dbReference type="InterPro" id="IPR036291">
    <property type="entry name" value="NAD(P)-bd_dom_sf"/>
</dbReference>
<accession>A0ABX0BLR3</accession>
<evidence type="ECO:0000313" key="5">
    <source>
        <dbReference type="Proteomes" id="UP000470404"/>
    </source>
</evidence>
<comment type="caution">
    <text evidence="4">The sequence shown here is derived from an EMBL/GenBank/DDBJ whole genome shotgun (WGS) entry which is preliminary data.</text>
</comment>
<evidence type="ECO:0000256" key="2">
    <source>
        <dbReference type="ARBA" id="ARBA00023002"/>
    </source>
</evidence>
<name>A0ABX0BLR3_9PSEU</name>
<gene>
    <name evidence="4" type="ORF">G3I59_09200</name>
</gene>
<dbReference type="InterPro" id="IPR013154">
    <property type="entry name" value="ADH-like_N"/>
</dbReference>
<dbReference type="SUPFAM" id="SSF50129">
    <property type="entry name" value="GroES-like"/>
    <property type="match status" value="1"/>
</dbReference>
<dbReference type="PANTHER" id="PTHR48106">
    <property type="entry name" value="QUINONE OXIDOREDUCTASE PIG3-RELATED"/>
    <property type="match status" value="1"/>
</dbReference>
<keyword evidence="5" id="KW-1185">Reference proteome</keyword>
<proteinExistence type="predicted"/>
<reference evidence="4 5" key="1">
    <citation type="submission" date="2020-01" db="EMBL/GenBank/DDBJ databases">
        <title>Insect and environment-associated Actinomycetes.</title>
        <authorList>
            <person name="Currrie C."/>
            <person name="Chevrette M."/>
            <person name="Carlson C."/>
            <person name="Stubbendieck R."/>
            <person name="Wendt-Pienkowski E."/>
        </authorList>
    </citation>
    <scope>NUCLEOTIDE SEQUENCE [LARGE SCALE GENOMIC DNA]</scope>
    <source>
        <strain evidence="4 5">SID8386</strain>
    </source>
</reference>